<dbReference type="PANTHER" id="PTHR30126">
    <property type="entry name" value="HTH-TYPE TRANSCRIPTIONAL REGULATOR"/>
    <property type="match status" value="1"/>
</dbReference>
<dbReference type="SUPFAM" id="SSF46785">
    <property type="entry name" value="Winged helix' DNA-binding domain"/>
    <property type="match status" value="1"/>
</dbReference>
<dbReference type="InterPro" id="IPR036388">
    <property type="entry name" value="WH-like_DNA-bd_sf"/>
</dbReference>
<evidence type="ECO:0000256" key="2">
    <source>
        <dbReference type="ARBA" id="ARBA00023015"/>
    </source>
</evidence>
<dbReference type="InterPro" id="IPR000847">
    <property type="entry name" value="LysR_HTH_N"/>
</dbReference>
<dbReference type="GO" id="GO:0003700">
    <property type="term" value="F:DNA-binding transcription factor activity"/>
    <property type="evidence" value="ECO:0007669"/>
    <property type="project" value="InterPro"/>
</dbReference>
<dbReference type="PROSITE" id="PS50931">
    <property type="entry name" value="HTH_LYSR"/>
    <property type="match status" value="1"/>
</dbReference>
<dbReference type="PANTHER" id="PTHR30126:SF94">
    <property type="entry name" value="LYSR FAMILY TRANSCRIPTIONAL REGULATOR"/>
    <property type="match status" value="1"/>
</dbReference>
<reference evidence="6 7" key="1">
    <citation type="journal article" date="2014" name="Int. J. Syst. Evol. Microbiol.">
        <title>Sneathiella chungangensis sp. nov., isolated from a marine sand, and emended description of the genus Sneathiella.</title>
        <authorList>
            <person name="Siamphan C."/>
            <person name="Kim H."/>
            <person name="Lee J.S."/>
            <person name="Kim W."/>
        </authorList>
    </citation>
    <scope>NUCLEOTIDE SEQUENCE [LARGE SCALE GENOMIC DNA]</scope>
    <source>
        <strain evidence="6 7">KCTC 32476</strain>
    </source>
</reference>
<dbReference type="GO" id="GO:0000976">
    <property type="term" value="F:transcription cis-regulatory region binding"/>
    <property type="evidence" value="ECO:0007669"/>
    <property type="project" value="TreeGrafter"/>
</dbReference>
<dbReference type="Pfam" id="PF03466">
    <property type="entry name" value="LysR_substrate"/>
    <property type="match status" value="1"/>
</dbReference>
<feature type="domain" description="HTH lysR-type" evidence="5">
    <location>
        <begin position="29"/>
        <end position="86"/>
    </location>
</feature>
<name>A0A845MDB9_9PROT</name>
<evidence type="ECO:0000313" key="6">
    <source>
        <dbReference type="EMBL" id="MZR22033.1"/>
    </source>
</evidence>
<evidence type="ECO:0000256" key="3">
    <source>
        <dbReference type="ARBA" id="ARBA00023125"/>
    </source>
</evidence>
<evidence type="ECO:0000259" key="5">
    <source>
        <dbReference type="PROSITE" id="PS50931"/>
    </source>
</evidence>
<dbReference type="SUPFAM" id="SSF53850">
    <property type="entry name" value="Periplasmic binding protein-like II"/>
    <property type="match status" value="1"/>
</dbReference>
<organism evidence="6 7">
    <name type="scientific">Sneathiella chungangensis</name>
    <dbReference type="NCBI Taxonomy" id="1418234"/>
    <lineage>
        <taxon>Bacteria</taxon>
        <taxon>Pseudomonadati</taxon>
        <taxon>Pseudomonadota</taxon>
        <taxon>Alphaproteobacteria</taxon>
        <taxon>Sneathiellales</taxon>
        <taxon>Sneathiellaceae</taxon>
        <taxon>Sneathiella</taxon>
    </lineage>
</organism>
<dbReference type="AlphaFoldDB" id="A0A845MDB9"/>
<dbReference type="PRINTS" id="PR00039">
    <property type="entry name" value="HTHLYSR"/>
</dbReference>
<dbReference type="Gene3D" id="1.10.10.10">
    <property type="entry name" value="Winged helix-like DNA-binding domain superfamily/Winged helix DNA-binding domain"/>
    <property type="match status" value="1"/>
</dbReference>
<keyword evidence="4" id="KW-0804">Transcription</keyword>
<accession>A0A845MDB9</accession>
<sequence length="321" mass="36131">MRQLCLFYTPNTRRKNGIPYCDVDRNVTMNHAQLKAFHAVAKTGGFSAAAKMLGLTQPAVTFQIQALEQHYNTKLFRRRGRKTEITASGQLLLNISKRIFSLEQEAENLLASLASLEAGHLKIVATSSLTSLPLVSTFRARYPEILVSYRTIPSNAIETEIFDFRADIAIHFAPPKDKRLLGLKIEELPLKLAVSKDHPWAEKTSVELTDLQNEVIILPFDLETTGRIRGHWSEFVQFERDQAFVLQNKETGRETVANGLGMTFFTDRDIRWDDRIHAIDVNDGRMKEATYMICLADERESPIIASFFNSAAGSTGISPAD</sequence>
<dbReference type="CDD" id="cd05466">
    <property type="entry name" value="PBP2_LTTR_substrate"/>
    <property type="match status" value="1"/>
</dbReference>
<protein>
    <submittedName>
        <fullName evidence="6">LysR family transcriptional regulator</fullName>
    </submittedName>
</protein>
<proteinExistence type="inferred from homology"/>
<comment type="caution">
    <text evidence="6">The sequence shown here is derived from an EMBL/GenBank/DDBJ whole genome shotgun (WGS) entry which is preliminary data.</text>
</comment>
<dbReference type="EMBL" id="WTVA01000002">
    <property type="protein sequence ID" value="MZR22033.1"/>
    <property type="molecule type" value="Genomic_DNA"/>
</dbReference>
<evidence type="ECO:0000256" key="4">
    <source>
        <dbReference type="ARBA" id="ARBA00023163"/>
    </source>
</evidence>
<keyword evidence="7" id="KW-1185">Reference proteome</keyword>
<comment type="similarity">
    <text evidence="1">Belongs to the LysR transcriptional regulatory family.</text>
</comment>
<keyword evidence="2" id="KW-0805">Transcription regulation</keyword>
<dbReference type="Pfam" id="PF00126">
    <property type="entry name" value="HTH_1"/>
    <property type="match status" value="1"/>
</dbReference>
<dbReference type="InterPro" id="IPR036390">
    <property type="entry name" value="WH_DNA-bd_sf"/>
</dbReference>
<dbReference type="InterPro" id="IPR005119">
    <property type="entry name" value="LysR_subst-bd"/>
</dbReference>
<evidence type="ECO:0000313" key="7">
    <source>
        <dbReference type="Proteomes" id="UP000445696"/>
    </source>
</evidence>
<dbReference type="Gene3D" id="3.40.190.290">
    <property type="match status" value="1"/>
</dbReference>
<dbReference type="FunFam" id="1.10.10.10:FF:000001">
    <property type="entry name" value="LysR family transcriptional regulator"/>
    <property type="match status" value="1"/>
</dbReference>
<gene>
    <name evidence="6" type="ORF">GQF03_06785</name>
</gene>
<keyword evidence="3" id="KW-0238">DNA-binding</keyword>
<dbReference type="Proteomes" id="UP000445696">
    <property type="component" value="Unassembled WGS sequence"/>
</dbReference>
<evidence type="ECO:0000256" key="1">
    <source>
        <dbReference type="ARBA" id="ARBA00009437"/>
    </source>
</evidence>